<protein>
    <submittedName>
        <fullName evidence="2">TraB/GumN family protein</fullName>
    </submittedName>
</protein>
<dbReference type="CDD" id="cd14789">
    <property type="entry name" value="Tiki"/>
    <property type="match status" value="1"/>
</dbReference>
<comment type="caution">
    <text evidence="2">The sequence shown here is derived from an EMBL/GenBank/DDBJ whole genome shotgun (WGS) entry which is preliminary data.</text>
</comment>
<dbReference type="RefSeq" id="WP_275567659.1">
    <property type="nucleotide sequence ID" value="NZ_JARGYC010000029.1"/>
</dbReference>
<proteinExistence type="predicted"/>
<keyword evidence="3" id="KW-1185">Reference proteome</keyword>
<organism evidence="2 3">
    <name type="scientific">Psychromarinibacter sediminicola</name>
    <dbReference type="NCBI Taxonomy" id="3033385"/>
    <lineage>
        <taxon>Bacteria</taxon>
        <taxon>Pseudomonadati</taxon>
        <taxon>Pseudomonadota</taxon>
        <taxon>Alphaproteobacteria</taxon>
        <taxon>Rhodobacterales</taxon>
        <taxon>Paracoccaceae</taxon>
        <taxon>Psychromarinibacter</taxon>
    </lineage>
</organism>
<name>A0AAE3NS84_9RHOB</name>
<evidence type="ECO:0000256" key="1">
    <source>
        <dbReference type="SAM" id="SignalP"/>
    </source>
</evidence>
<evidence type="ECO:0000313" key="3">
    <source>
        <dbReference type="Proteomes" id="UP001220964"/>
    </source>
</evidence>
<dbReference type="InterPro" id="IPR047111">
    <property type="entry name" value="YbaP-like"/>
</dbReference>
<dbReference type="Proteomes" id="UP001220964">
    <property type="component" value="Unassembled WGS sequence"/>
</dbReference>
<sequence>MLRRLVLFLSLCAGPAMAACDGTDLVAALPAAERAALRAEAATHPHSEGLLWRAEKDGRMIHLVGTMHVPDPRHAATLDRIRPVLDAAEHVFLEFGEGDEARLQRMVAEQPELAFITEGPTLPDLLGKADWDRLRAALSERGVPGFLAAKMKPWMAMANLAVTACDLQDLKAGRRGLDGMVIEDAAEMGKAAEALEPLDTALSLFAAFSQAEQLDMLRLGLAQQAQDSADQAVTLAEAYFREEIQLIWEFSMRQMAAHPDAAPEDLKSQIDRFEQVFVTARNAAWIDRILSVDGPTLVAVGAMHLPGESGLLRQLEDAGYTVTRLPLAQ</sequence>
<dbReference type="Pfam" id="PF01963">
    <property type="entry name" value="TraB_PrgY_gumN"/>
    <property type="match status" value="1"/>
</dbReference>
<dbReference type="InterPro" id="IPR002816">
    <property type="entry name" value="TraB/PrgY/GumN_fam"/>
</dbReference>
<feature type="signal peptide" evidence="1">
    <location>
        <begin position="1"/>
        <end position="18"/>
    </location>
</feature>
<gene>
    <name evidence="2" type="ORF">P1J78_12310</name>
</gene>
<evidence type="ECO:0000313" key="2">
    <source>
        <dbReference type="EMBL" id="MDF0601519.1"/>
    </source>
</evidence>
<feature type="chain" id="PRO_5042269345" evidence="1">
    <location>
        <begin position="19"/>
        <end position="329"/>
    </location>
</feature>
<accession>A0AAE3NS84</accession>
<dbReference type="EMBL" id="JARGYC010000029">
    <property type="protein sequence ID" value="MDF0601519.1"/>
    <property type="molecule type" value="Genomic_DNA"/>
</dbReference>
<dbReference type="AlphaFoldDB" id="A0AAE3NS84"/>
<dbReference type="PROSITE" id="PS51257">
    <property type="entry name" value="PROKAR_LIPOPROTEIN"/>
    <property type="match status" value="1"/>
</dbReference>
<keyword evidence="1" id="KW-0732">Signal</keyword>
<dbReference type="PANTHER" id="PTHR40590">
    <property type="entry name" value="CYTOPLASMIC PROTEIN-RELATED"/>
    <property type="match status" value="1"/>
</dbReference>
<reference evidence="2" key="1">
    <citation type="submission" date="2023-03" db="EMBL/GenBank/DDBJ databases">
        <title>Multiphase analysis and comparison of six strains from genera Psychromarinibacter, Lutimaribacter, and Maritimibacter, including a novel species: Psychromarinibacter sediminicola sp. nov.</title>
        <authorList>
            <person name="Wang Y.-H."/>
            <person name="Ye M.-Q."/>
            <person name="Du Z.-J."/>
        </authorList>
    </citation>
    <scope>NUCLEOTIDE SEQUENCE</scope>
    <source>
        <strain evidence="2">C21-152</strain>
    </source>
</reference>
<dbReference type="PANTHER" id="PTHR40590:SF1">
    <property type="entry name" value="CYTOPLASMIC PROTEIN"/>
    <property type="match status" value="1"/>
</dbReference>